<dbReference type="Proteomes" id="UP000295818">
    <property type="component" value="Unassembled WGS sequence"/>
</dbReference>
<proteinExistence type="predicted"/>
<evidence type="ECO:0000313" key="2">
    <source>
        <dbReference type="Proteomes" id="UP000295818"/>
    </source>
</evidence>
<comment type="caution">
    <text evidence="1">The sequence shown here is derived from an EMBL/GenBank/DDBJ whole genome shotgun (WGS) entry which is preliminary data.</text>
</comment>
<accession>A0ABY2BA72</accession>
<evidence type="ECO:0000313" key="1">
    <source>
        <dbReference type="EMBL" id="TCO13289.1"/>
    </source>
</evidence>
<organism evidence="1 2">
    <name type="scientific">Kribbella orskensis</name>
    <dbReference type="NCBI Taxonomy" id="2512216"/>
    <lineage>
        <taxon>Bacteria</taxon>
        <taxon>Bacillati</taxon>
        <taxon>Actinomycetota</taxon>
        <taxon>Actinomycetes</taxon>
        <taxon>Propionibacteriales</taxon>
        <taxon>Kribbellaceae</taxon>
        <taxon>Kribbella</taxon>
    </lineage>
</organism>
<name>A0ABY2BA72_9ACTN</name>
<reference evidence="1 2" key="1">
    <citation type="journal article" date="2015" name="Stand. Genomic Sci.">
        <title>Genomic Encyclopedia of Bacterial and Archaeal Type Strains, Phase III: the genomes of soil and plant-associated and newly described type strains.</title>
        <authorList>
            <person name="Whitman W.B."/>
            <person name="Woyke T."/>
            <person name="Klenk H.P."/>
            <person name="Zhou Y."/>
            <person name="Lilburn T.G."/>
            <person name="Beck B.J."/>
            <person name="De Vos P."/>
            <person name="Vandamme P."/>
            <person name="Eisen J.A."/>
            <person name="Garrity G."/>
            <person name="Hugenholtz P."/>
            <person name="Kyrpides N.C."/>
        </authorList>
    </citation>
    <scope>NUCLEOTIDE SEQUENCE [LARGE SCALE GENOMIC DNA]</scope>
    <source>
        <strain evidence="1 2">VKM Ac-2538</strain>
    </source>
</reference>
<keyword evidence="2" id="KW-1185">Reference proteome</keyword>
<protein>
    <submittedName>
        <fullName evidence="1">Uncharacterized protein</fullName>
    </submittedName>
</protein>
<dbReference type="EMBL" id="SLWM01000023">
    <property type="protein sequence ID" value="TCO13289.1"/>
    <property type="molecule type" value="Genomic_DNA"/>
</dbReference>
<sequence>MVLPRRLIEGVWNCRAVFGPSLPGPDWRADSATQYPTFLRLAVGLFGTAPDTTGQSAVDSARTVLSRDGTVVCESASQGLCVVGGAPVAGRYRMETEATRSLTDVSTKVGLVWTWTSDGSGGDRPASLPVRVVRFTPTLDEANSAPGDRTAIVPVQVLANPGAPAAKVTSLTVEVSYDDGKTWRREQVRGHGGDGVIVLRHPTGGYVSLRAKAVDSSGSTVEQTIIRAYRLR</sequence>
<gene>
    <name evidence="1" type="ORF">EV644_123121</name>
</gene>